<dbReference type="InterPro" id="IPR009875">
    <property type="entry name" value="PilZ_domain"/>
</dbReference>
<organism evidence="2 3">
    <name type="scientific">Neisseria canis</name>
    <dbReference type="NCBI Taxonomy" id="493"/>
    <lineage>
        <taxon>Bacteria</taxon>
        <taxon>Pseudomonadati</taxon>
        <taxon>Pseudomonadota</taxon>
        <taxon>Betaproteobacteria</taxon>
        <taxon>Neisseriales</taxon>
        <taxon>Neisseriaceae</taxon>
        <taxon>Neisseria</taxon>
    </lineage>
</organism>
<dbReference type="Gene3D" id="2.40.10.220">
    <property type="entry name" value="predicted glycosyltransferase like domains"/>
    <property type="match status" value="1"/>
</dbReference>
<gene>
    <name evidence="2" type="ORF">NCTC10296_00414</name>
</gene>
<evidence type="ECO:0000313" key="2">
    <source>
        <dbReference type="EMBL" id="VEE99582.1"/>
    </source>
</evidence>
<reference evidence="2 3" key="1">
    <citation type="submission" date="2018-12" db="EMBL/GenBank/DDBJ databases">
        <authorList>
            <consortium name="Pathogen Informatics"/>
        </authorList>
    </citation>
    <scope>NUCLEOTIDE SEQUENCE [LARGE SCALE GENOMIC DNA]</scope>
    <source>
        <strain evidence="2 3">NCTC10296</strain>
    </source>
</reference>
<dbReference type="Proteomes" id="UP000279284">
    <property type="component" value="Chromosome"/>
</dbReference>
<dbReference type="OrthoDB" id="5296245at2"/>
<evidence type="ECO:0000259" key="1">
    <source>
        <dbReference type="Pfam" id="PF07238"/>
    </source>
</evidence>
<dbReference type="EMBL" id="LR134313">
    <property type="protein sequence ID" value="VEE99582.1"/>
    <property type="molecule type" value="Genomic_DNA"/>
</dbReference>
<dbReference type="RefSeq" id="WP_085415462.1">
    <property type="nucleotide sequence ID" value="NZ_CAUJPY010000008.1"/>
</dbReference>
<sequence length="117" mass="13085">MNLTNLPGKMMSLQLKDKAMLYNSYMPFLEFGGVFVPSEDAFKLGDEVLLAIELGEDGDKKFLRTQVAWINPARTSANRPKGIGLAFDSDEISIAVRNKIENMLGNVLRSERPTYTL</sequence>
<protein>
    <submittedName>
        <fullName evidence="2">Type 4 pilus biogenesis protein</fullName>
    </submittedName>
</protein>
<dbReference type="AlphaFoldDB" id="A0A448D664"/>
<dbReference type="Pfam" id="PF07238">
    <property type="entry name" value="PilZ"/>
    <property type="match status" value="1"/>
</dbReference>
<proteinExistence type="predicted"/>
<dbReference type="STRING" id="493.BWD07_00800"/>
<accession>A0A448D664</accession>
<name>A0A448D664_9NEIS</name>
<dbReference type="GO" id="GO:0035438">
    <property type="term" value="F:cyclic-di-GMP binding"/>
    <property type="evidence" value="ECO:0007669"/>
    <property type="project" value="InterPro"/>
</dbReference>
<keyword evidence="3" id="KW-1185">Reference proteome</keyword>
<dbReference type="KEGG" id="nci:NCTC10296_00414"/>
<evidence type="ECO:0000313" key="3">
    <source>
        <dbReference type="Proteomes" id="UP000279284"/>
    </source>
</evidence>
<feature type="domain" description="PilZ" evidence="1">
    <location>
        <begin position="13"/>
        <end position="104"/>
    </location>
</feature>